<comment type="caution">
    <text evidence="3">The sequence shown here is derived from an EMBL/GenBank/DDBJ whole genome shotgun (WGS) entry which is preliminary data.</text>
</comment>
<feature type="compositionally biased region" description="Acidic residues" evidence="1">
    <location>
        <begin position="198"/>
        <end position="210"/>
    </location>
</feature>
<feature type="domain" description="PB1-like" evidence="2">
    <location>
        <begin position="1"/>
        <end position="103"/>
    </location>
</feature>
<gene>
    <name evidence="3" type="ORF">POM88_017326</name>
</gene>
<protein>
    <recommendedName>
        <fullName evidence="2">PB1-like domain-containing protein</fullName>
    </recommendedName>
</protein>
<dbReference type="AlphaFoldDB" id="A0AAD8MZ92"/>
<evidence type="ECO:0000313" key="3">
    <source>
        <dbReference type="EMBL" id="KAK1389148.1"/>
    </source>
</evidence>
<dbReference type="Pfam" id="PF26130">
    <property type="entry name" value="PB1-like"/>
    <property type="match status" value="1"/>
</dbReference>
<dbReference type="Proteomes" id="UP001237642">
    <property type="component" value="Unassembled WGS sequence"/>
</dbReference>
<accession>A0AAD8MZ92</accession>
<sequence>MSNRVSIHLHHNGEFTPNLSNGNAGYVGGVVEVIDNVDTDTLSFFDFEDYALKYDFSKDDLLYFITDGRNFNGGVRLLYDDESVRNLVSLSLRYKKIDIYVDHQKRPLITDMPKHDDLGGGSVSNPDKCMDDEGDIEWDIEGDIEGDIEEDIGEDIEGDIESEDSEDPNYEAEFNSDSESDEELVAARKARKLKGIDSEESEFSEGDYNSDELRTEESSSDDENLKKGYVGIPPGMVKVL</sequence>
<dbReference type="InterPro" id="IPR058594">
    <property type="entry name" value="PB1-like_dom_pln"/>
</dbReference>
<keyword evidence="4" id="KW-1185">Reference proteome</keyword>
<evidence type="ECO:0000313" key="4">
    <source>
        <dbReference type="Proteomes" id="UP001237642"/>
    </source>
</evidence>
<evidence type="ECO:0000256" key="1">
    <source>
        <dbReference type="SAM" id="MobiDB-lite"/>
    </source>
</evidence>
<proteinExistence type="predicted"/>
<reference evidence="3" key="1">
    <citation type="submission" date="2023-02" db="EMBL/GenBank/DDBJ databases">
        <title>Genome of toxic invasive species Heracleum sosnowskyi carries increased number of genes despite the absence of recent whole-genome duplications.</title>
        <authorList>
            <person name="Schelkunov M."/>
            <person name="Shtratnikova V."/>
            <person name="Makarenko M."/>
            <person name="Klepikova A."/>
            <person name="Omelchenko D."/>
            <person name="Novikova G."/>
            <person name="Obukhova E."/>
            <person name="Bogdanov V."/>
            <person name="Penin A."/>
            <person name="Logacheva M."/>
        </authorList>
    </citation>
    <scope>NUCLEOTIDE SEQUENCE</scope>
    <source>
        <strain evidence="3">Hsosn_3</strain>
        <tissue evidence="3">Leaf</tissue>
    </source>
</reference>
<feature type="region of interest" description="Disordered" evidence="1">
    <location>
        <begin position="159"/>
        <end position="184"/>
    </location>
</feature>
<name>A0AAD8MZ92_9APIA</name>
<organism evidence="3 4">
    <name type="scientific">Heracleum sosnowskyi</name>
    <dbReference type="NCBI Taxonomy" id="360622"/>
    <lineage>
        <taxon>Eukaryota</taxon>
        <taxon>Viridiplantae</taxon>
        <taxon>Streptophyta</taxon>
        <taxon>Embryophyta</taxon>
        <taxon>Tracheophyta</taxon>
        <taxon>Spermatophyta</taxon>
        <taxon>Magnoliopsida</taxon>
        <taxon>eudicotyledons</taxon>
        <taxon>Gunneridae</taxon>
        <taxon>Pentapetalae</taxon>
        <taxon>asterids</taxon>
        <taxon>campanulids</taxon>
        <taxon>Apiales</taxon>
        <taxon>Apiaceae</taxon>
        <taxon>Apioideae</taxon>
        <taxon>apioid superclade</taxon>
        <taxon>Tordylieae</taxon>
        <taxon>Tordyliinae</taxon>
        <taxon>Heracleum</taxon>
    </lineage>
</organism>
<feature type="region of interest" description="Disordered" evidence="1">
    <location>
        <begin position="196"/>
        <end position="240"/>
    </location>
</feature>
<dbReference type="EMBL" id="JAUIZM010000004">
    <property type="protein sequence ID" value="KAK1389148.1"/>
    <property type="molecule type" value="Genomic_DNA"/>
</dbReference>
<evidence type="ECO:0000259" key="2">
    <source>
        <dbReference type="Pfam" id="PF26130"/>
    </source>
</evidence>
<reference evidence="3" key="2">
    <citation type="submission" date="2023-05" db="EMBL/GenBank/DDBJ databases">
        <authorList>
            <person name="Schelkunov M.I."/>
        </authorList>
    </citation>
    <scope>NUCLEOTIDE SEQUENCE</scope>
    <source>
        <strain evidence="3">Hsosn_3</strain>
        <tissue evidence="3">Leaf</tissue>
    </source>
</reference>